<dbReference type="CDD" id="cd01392">
    <property type="entry name" value="HTH_LacI"/>
    <property type="match status" value="1"/>
</dbReference>
<dbReference type="InterPro" id="IPR001761">
    <property type="entry name" value="Peripla_BP/Lac1_sug-bd_dom"/>
</dbReference>
<dbReference type="SMART" id="SM00354">
    <property type="entry name" value="HTH_LACI"/>
    <property type="match status" value="1"/>
</dbReference>
<dbReference type="InterPro" id="IPR000843">
    <property type="entry name" value="HTH_LacI"/>
</dbReference>
<dbReference type="Gene3D" id="1.10.260.40">
    <property type="entry name" value="lambda repressor-like DNA-binding domains"/>
    <property type="match status" value="1"/>
</dbReference>
<keyword evidence="6" id="KW-1185">Reference proteome</keyword>
<dbReference type="OrthoDB" id="37081at2"/>
<dbReference type="PROSITE" id="PS50932">
    <property type="entry name" value="HTH_LACI_2"/>
    <property type="match status" value="1"/>
</dbReference>
<organism evidence="5 6">
    <name type="scientific">Bifidobacterium catulorum</name>
    <dbReference type="NCBI Taxonomy" id="1630173"/>
    <lineage>
        <taxon>Bacteria</taxon>
        <taxon>Bacillati</taxon>
        <taxon>Actinomycetota</taxon>
        <taxon>Actinomycetes</taxon>
        <taxon>Bifidobacteriales</taxon>
        <taxon>Bifidobacteriaceae</taxon>
        <taxon>Bifidobacterium</taxon>
    </lineage>
</organism>
<dbReference type="Pfam" id="PF00356">
    <property type="entry name" value="LacI"/>
    <property type="match status" value="1"/>
</dbReference>
<dbReference type="EMBL" id="QFFN01000003">
    <property type="protein sequence ID" value="PWG60430.1"/>
    <property type="molecule type" value="Genomic_DNA"/>
</dbReference>
<dbReference type="RefSeq" id="WP_109136659.1">
    <property type="nucleotide sequence ID" value="NZ_QFFN01000003.1"/>
</dbReference>
<name>A0A2U2MU86_9BIFI</name>
<dbReference type="SUPFAM" id="SSF53822">
    <property type="entry name" value="Periplasmic binding protein-like I"/>
    <property type="match status" value="1"/>
</dbReference>
<dbReference type="Gene3D" id="3.40.50.2300">
    <property type="match status" value="2"/>
</dbReference>
<keyword evidence="1" id="KW-0805">Transcription regulation</keyword>
<feature type="domain" description="HTH lacI-type" evidence="4">
    <location>
        <begin position="5"/>
        <end position="60"/>
    </location>
</feature>
<evidence type="ECO:0000256" key="1">
    <source>
        <dbReference type="ARBA" id="ARBA00023015"/>
    </source>
</evidence>
<protein>
    <submittedName>
        <fullName evidence="5">LacI family transcriptional regulator</fullName>
    </submittedName>
</protein>
<evidence type="ECO:0000313" key="6">
    <source>
        <dbReference type="Proteomes" id="UP000245753"/>
    </source>
</evidence>
<dbReference type="Pfam" id="PF00532">
    <property type="entry name" value="Peripla_BP_1"/>
    <property type="match status" value="1"/>
</dbReference>
<sequence>MAKRTTIKDVAAAAGVSATAVSLVLNNRPSRVSEETRDAILRAARELHYVPNQVARTLVTQRSMLLALIVPDIQNLFFAALAKRLEDECRRTGYSLIIANTNDSRTAEHDVLVRLAARGVDGMFLIVAGESGGDITALRDDIGRCGCPVVLVDRMAGASWCDGVGIDNHAGGRMAAQYLMECGHRRIACVYGDTRIGNAAERRDGFVDALAEVGLAPSVMIEGDYRHEGGYDAADDVVESGATAVFCCNDLMALGLMQRLRERGLRVPDDMSVMGYDGIADRFGFGFELTTIGQKIGWLSHEASVLMRERIGESGSSGASGERSVIIPPELIRRGTVSMRT</sequence>
<evidence type="ECO:0000313" key="5">
    <source>
        <dbReference type="EMBL" id="PWG60430.1"/>
    </source>
</evidence>
<dbReference type="Proteomes" id="UP000245753">
    <property type="component" value="Unassembled WGS sequence"/>
</dbReference>
<reference evidence="5 6" key="1">
    <citation type="journal article" date="2018" name="Int. J. Syst. Evol. Microbiol.">
        <title>Bifidobacterium catulorum sp. nov., a novel taxon from the faeces of the baby common marmoset (Callithrix jacchus).</title>
        <authorList>
            <person name="Modesto M."/>
            <person name="Michelini S."/>
            <person name="Oki K."/>
            <person name="Biavati B."/>
            <person name="Watanabe K."/>
            <person name="Mattarelli P."/>
        </authorList>
    </citation>
    <scope>NUCLEOTIDE SEQUENCE [LARGE SCALE GENOMIC DNA]</scope>
    <source>
        <strain evidence="5 6">MRM 8.19</strain>
    </source>
</reference>
<dbReference type="GO" id="GO:0003700">
    <property type="term" value="F:DNA-binding transcription factor activity"/>
    <property type="evidence" value="ECO:0007669"/>
    <property type="project" value="TreeGrafter"/>
</dbReference>
<dbReference type="PANTHER" id="PTHR30146">
    <property type="entry name" value="LACI-RELATED TRANSCRIPTIONAL REPRESSOR"/>
    <property type="match status" value="1"/>
</dbReference>
<dbReference type="CDD" id="cd06267">
    <property type="entry name" value="PBP1_LacI_sugar_binding-like"/>
    <property type="match status" value="1"/>
</dbReference>
<dbReference type="PROSITE" id="PS00356">
    <property type="entry name" value="HTH_LACI_1"/>
    <property type="match status" value="1"/>
</dbReference>
<comment type="caution">
    <text evidence="5">The sequence shown here is derived from an EMBL/GenBank/DDBJ whole genome shotgun (WGS) entry which is preliminary data.</text>
</comment>
<gene>
    <name evidence="5" type="ORF">DF200_02180</name>
</gene>
<keyword evidence="3" id="KW-0804">Transcription</keyword>
<dbReference type="GO" id="GO:0000976">
    <property type="term" value="F:transcription cis-regulatory region binding"/>
    <property type="evidence" value="ECO:0007669"/>
    <property type="project" value="TreeGrafter"/>
</dbReference>
<evidence type="ECO:0000256" key="2">
    <source>
        <dbReference type="ARBA" id="ARBA00023125"/>
    </source>
</evidence>
<evidence type="ECO:0000259" key="4">
    <source>
        <dbReference type="PROSITE" id="PS50932"/>
    </source>
</evidence>
<keyword evidence="2" id="KW-0238">DNA-binding</keyword>
<dbReference type="InterPro" id="IPR010982">
    <property type="entry name" value="Lambda_DNA-bd_dom_sf"/>
</dbReference>
<dbReference type="AlphaFoldDB" id="A0A2U2MU86"/>
<accession>A0A2U2MU86</accession>
<dbReference type="SUPFAM" id="SSF47413">
    <property type="entry name" value="lambda repressor-like DNA-binding domains"/>
    <property type="match status" value="1"/>
</dbReference>
<proteinExistence type="predicted"/>
<dbReference type="InterPro" id="IPR028082">
    <property type="entry name" value="Peripla_BP_I"/>
</dbReference>
<evidence type="ECO:0000256" key="3">
    <source>
        <dbReference type="ARBA" id="ARBA00023163"/>
    </source>
</evidence>
<dbReference type="PANTHER" id="PTHR30146:SF109">
    <property type="entry name" value="HTH-TYPE TRANSCRIPTIONAL REGULATOR GALS"/>
    <property type="match status" value="1"/>
</dbReference>